<dbReference type="OrthoDB" id="10248838at2759"/>
<dbReference type="Pfam" id="PF05907">
    <property type="entry name" value="CXXC_Zn-b_euk"/>
    <property type="match status" value="1"/>
</dbReference>
<protein>
    <submittedName>
        <fullName evidence="4">DUF866-domain-containing protein</fullName>
    </submittedName>
</protein>
<dbReference type="InterPro" id="IPR008584">
    <property type="entry name" value="CXXC_Zn-binding_euk"/>
</dbReference>
<evidence type="ECO:0000313" key="5">
    <source>
        <dbReference type="Proteomes" id="UP000799421"/>
    </source>
</evidence>
<evidence type="ECO:0000313" key="4">
    <source>
        <dbReference type="EMBL" id="KAF2861716.1"/>
    </source>
</evidence>
<keyword evidence="2" id="KW-0479">Metal-binding</keyword>
<organism evidence="4 5">
    <name type="scientific">Piedraia hortae CBS 480.64</name>
    <dbReference type="NCBI Taxonomy" id="1314780"/>
    <lineage>
        <taxon>Eukaryota</taxon>
        <taxon>Fungi</taxon>
        <taxon>Dikarya</taxon>
        <taxon>Ascomycota</taxon>
        <taxon>Pezizomycotina</taxon>
        <taxon>Dothideomycetes</taxon>
        <taxon>Dothideomycetidae</taxon>
        <taxon>Capnodiales</taxon>
        <taxon>Piedraiaceae</taxon>
        <taxon>Piedraia</taxon>
    </lineage>
</organism>
<comment type="similarity">
    <text evidence="1">Belongs to the UPF0587 family.</text>
</comment>
<name>A0A6A7C2B1_9PEZI</name>
<feature type="non-terminal residue" evidence="4">
    <location>
        <position position="1"/>
    </location>
</feature>
<sequence>MLTLALSADLDGITDLQPAEDEWTFKIQCTSCRETHPNWVSFSSSDKVEQSKGKGEANFVWRCRNCKREHTANVVDSPKAYSDSNALKNIISFDCRGIELLEFKPDGNWKAKGTESNTPFPEIDLNDDWFDYDEKAAAEVSIKEVKWVIRKA</sequence>
<evidence type="ECO:0000256" key="3">
    <source>
        <dbReference type="ARBA" id="ARBA00022833"/>
    </source>
</evidence>
<dbReference type="SUPFAM" id="SSF141678">
    <property type="entry name" value="MAL13P1.257-like"/>
    <property type="match status" value="1"/>
</dbReference>
<accession>A0A6A7C2B1</accession>
<dbReference type="Proteomes" id="UP000799421">
    <property type="component" value="Unassembled WGS sequence"/>
</dbReference>
<dbReference type="GO" id="GO:0008270">
    <property type="term" value="F:zinc ion binding"/>
    <property type="evidence" value="ECO:0007669"/>
    <property type="project" value="TreeGrafter"/>
</dbReference>
<dbReference type="PANTHER" id="PTHR12857">
    <property type="entry name" value="CXXC MOTIF CONTAINING ZINC BINDING PROTEIN"/>
    <property type="match status" value="1"/>
</dbReference>
<dbReference type="AlphaFoldDB" id="A0A6A7C2B1"/>
<gene>
    <name evidence="4" type="ORF">K470DRAFT_256565</name>
</gene>
<keyword evidence="3" id="KW-0862">Zinc</keyword>
<evidence type="ECO:0000256" key="2">
    <source>
        <dbReference type="ARBA" id="ARBA00022723"/>
    </source>
</evidence>
<proteinExistence type="inferred from homology"/>
<keyword evidence="5" id="KW-1185">Reference proteome</keyword>
<reference evidence="4" key="1">
    <citation type="journal article" date="2020" name="Stud. Mycol.">
        <title>101 Dothideomycetes genomes: a test case for predicting lifestyles and emergence of pathogens.</title>
        <authorList>
            <person name="Haridas S."/>
            <person name="Albert R."/>
            <person name="Binder M."/>
            <person name="Bloem J."/>
            <person name="Labutti K."/>
            <person name="Salamov A."/>
            <person name="Andreopoulos B."/>
            <person name="Baker S."/>
            <person name="Barry K."/>
            <person name="Bills G."/>
            <person name="Bluhm B."/>
            <person name="Cannon C."/>
            <person name="Castanera R."/>
            <person name="Culley D."/>
            <person name="Daum C."/>
            <person name="Ezra D."/>
            <person name="Gonzalez J."/>
            <person name="Henrissat B."/>
            <person name="Kuo A."/>
            <person name="Liang C."/>
            <person name="Lipzen A."/>
            <person name="Lutzoni F."/>
            <person name="Magnuson J."/>
            <person name="Mondo S."/>
            <person name="Nolan M."/>
            <person name="Ohm R."/>
            <person name="Pangilinan J."/>
            <person name="Park H.-J."/>
            <person name="Ramirez L."/>
            <person name="Alfaro M."/>
            <person name="Sun H."/>
            <person name="Tritt A."/>
            <person name="Yoshinaga Y."/>
            <person name="Zwiers L.-H."/>
            <person name="Turgeon B."/>
            <person name="Goodwin S."/>
            <person name="Spatafora J."/>
            <person name="Crous P."/>
            <person name="Grigoriev I."/>
        </authorList>
    </citation>
    <scope>NUCLEOTIDE SEQUENCE</scope>
    <source>
        <strain evidence="4">CBS 480.64</strain>
    </source>
</reference>
<evidence type="ECO:0000256" key="1">
    <source>
        <dbReference type="ARBA" id="ARBA00007818"/>
    </source>
</evidence>
<dbReference type="EMBL" id="MU005970">
    <property type="protein sequence ID" value="KAF2861716.1"/>
    <property type="molecule type" value="Genomic_DNA"/>
</dbReference>
<dbReference type="PANTHER" id="PTHR12857:SF0">
    <property type="entry name" value="CXXC MOTIF CONTAINING ZINC BINDING PROTEIN"/>
    <property type="match status" value="1"/>
</dbReference>